<proteinExistence type="predicted"/>
<name>A0A2S4UCC6_9BASI</name>
<gene>
    <name evidence="2" type="ORF">PSHT_15931</name>
</gene>
<feature type="region of interest" description="Disordered" evidence="1">
    <location>
        <begin position="1"/>
        <end position="59"/>
    </location>
</feature>
<dbReference type="AlphaFoldDB" id="A0A2S4UCC6"/>
<reference evidence="2 3" key="1">
    <citation type="submission" date="2017-12" db="EMBL/GenBank/DDBJ databases">
        <title>Gene loss provides genomic basis for host adaptation in cereal stripe rust fungi.</title>
        <authorList>
            <person name="Xia C."/>
        </authorList>
    </citation>
    <scope>NUCLEOTIDE SEQUENCE [LARGE SCALE GENOMIC DNA]</scope>
    <source>
        <strain evidence="2 3">93TX-2</strain>
    </source>
</reference>
<reference evidence="3" key="2">
    <citation type="journal article" date="2018" name="BMC Genomics">
        <title>Genomic insights into host adaptation between the wheat stripe rust pathogen (Puccinia striiformis f. sp. tritici) and the barley stripe rust pathogen (Puccinia striiformis f. sp. hordei).</title>
        <authorList>
            <person name="Xia C."/>
            <person name="Wang M."/>
            <person name="Yin C."/>
            <person name="Cornejo O.E."/>
            <person name="Hulbert S.H."/>
            <person name="Chen X."/>
        </authorList>
    </citation>
    <scope>NUCLEOTIDE SEQUENCE [LARGE SCALE GENOMIC DNA]</scope>
    <source>
        <strain evidence="3">93TX-2</strain>
    </source>
</reference>
<evidence type="ECO:0000256" key="1">
    <source>
        <dbReference type="SAM" id="MobiDB-lite"/>
    </source>
</evidence>
<comment type="caution">
    <text evidence="2">The sequence shown here is derived from an EMBL/GenBank/DDBJ whole genome shotgun (WGS) entry which is preliminary data.</text>
</comment>
<keyword evidence="3" id="KW-1185">Reference proteome</keyword>
<feature type="compositionally biased region" description="Basic and acidic residues" evidence="1">
    <location>
        <begin position="1"/>
        <end position="14"/>
    </location>
</feature>
<dbReference type="EMBL" id="PKSM01000449">
    <property type="protein sequence ID" value="POV94948.1"/>
    <property type="molecule type" value="Genomic_DNA"/>
</dbReference>
<accession>A0A2S4UCC6</accession>
<organism evidence="2 3">
    <name type="scientific">Puccinia striiformis</name>
    <dbReference type="NCBI Taxonomy" id="27350"/>
    <lineage>
        <taxon>Eukaryota</taxon>
        <taxon>Fungi</taxon>
        <taxon>Dikarya</taxon>
        <taxon>Basidiomycota</taxon>
        <taxon>Pucciniomycotina</taxon>
        <taxon>Pucciniomycetes</taxon>
        <taxon>Pucciniales</taxon>
        <taxon>Pucciniaceae</taxon>
        <taxon>Puccinia</taxon>
    </lineage>
</organism>
<feature type="compositionally biased region" description="Basic and acidic residues" evidence="1">
    <location>
        <begin position="21"/>
        <end position="48"/>
    </location>
</feature>
<sequence>MIYNEKGNRNENRTKKVRNKPRTETKKETSERAIDKMVPDHGIPDQIRHHSMSLSCDHN</sequence>
<evidence type="ECO:0000313" key="2">
    <source>
        <dbReference type="EMBL" id="POV94948.1"/>
    </source>
</evidence>
<dbReference type="Proteomes" id="UP000238274">
    <property type="component" value="Unassembled WGS sequence"/>
</dbReference>
<evidence type="ECO:0000313" key="3">
    <source>
        <dbReference type="Proteomes" id="UP000238274"/>
    </source>
</evidence>
<reference evidence="3" key="3">
    <citation type="journal article" date="2018" name="Mol. Plant Microbe Interact.">
        <title>Genome sequence resources for the wheat stripe rust pathogen (Puccinia striiformis f. sp. tritici) and the barley stripe rust pathogen (Puccinia striiformis f. sp. hordei).</title>
        <authorList>
            <person name="Xia C."/>
            <person name="Wang M."/>
            <person name="Yin C."/>
            <person name="Cornejo O.E."/>
            <person name="Hulbert S.H."/>
            <person name="Chen X."/>
        </authorList>
    </citation>
    <scope>NUCLEOTIDE SEQUENCE [LARGE SCALE GENOMIC DNA]</scope>
    <source>
        <strain evidence="3">93TX-2</strain>
    </source>
</reference>
<dbReference type="VEuPathDB" id="FungiDB:PSHT_15931"/>
<protein>
    <submittedName>
        <fullName evidence="2">Uncharacterized protein</fullName>
    </submittedName>
</protein>